<dbReference type="GO" id="GO:0003724">
    <property type="term" value="F:RNA helicase activity"/>
    <property type="evidence" value="ECO:0007669"/>
    <property type="project" value="UniProtKB-EC"/>
</dbReference>
<dbReference type="Pfam" id="PF07717">
    <property type="entry name" value="OB_NTP_bind"/>
    <property type="match status" value="1"/>
</dbReference>
<dbReference type="InterPro" id="IPR011709">
    <property type="entry name" value="DEAD-box_helicase_OB_fold"/>
</dbReference>
<dbReference type="AlphaFoldDB" id="A0A9N9BY74"/>
<dbReference type="InterPro" id="IPR002464">
    <property type="entry name" value="DNA/RNA_helicase_DEAH_CS"/>
</dbReference>
<dbReference type="Gene3D" id="3.40.50.300">
    <property type="entry name" value="P-loop containing nucleotide triphosphate hydrolases"/>
    <property type="match status" value="2"/>
</dbReference>
<keyword evidence="6" id="KW-0067">ATP-binding</keyword>
<dbReference type="Proteomes" id="UP000789831">
    <property type="component" value="Unassembled WGS sequence"/>
</dbReference>
<evidence type="ECO:0000256" key="7">
    <source>
        <dbReference type="ARBA" id="ARBA00047984"/>
    </source>
</evidence>
<comment type="similarity">
    <text evidence="1">Belongs to the DEAD box helicase family. DEAH subfamily.</text>
</comment>
<dbReference type="OrthoDB" id="10253254at2759"/>
<evidence type="ECO:0000256" key="3">
    <source>
        <dbReference type="ARBA" id="ARBA00022741"/>
    </source>
</evidence>
<dbReference type="PROSITE" id="PS51192">
    <property type="entry name" value="HELICASE_ATP_BIND_1"/>
    <property type="match status" value="1"/>
</dbReference>
<dbReference type="CDD" id="cd17980">
    <property type="entry name" value="DEXHc_DHX35"/>
    <property type="match status" value="1"/>
</dbReference>
<reference evidence="10" key="1">
    <citation type="submission" date="2021-06" db="EMBL/GenBank/DDBJ databases">
        <authorList>
            <person name="Kallberg Y."/>
            <person name="Tangrot J."/>
            <person name="Rosling A."/>
        </authorList>
    </citation>
    <scope>NUCLEOTIDE SEQUENCE</scope>
    <source>
        <strain evidence="10">MT106</strain>
    </source>
</reference>
<dbReference type="PANTHER" id="PTHR18934:SF136">
    <property type="entry name" value="ATP-DEPENDENT RNA HELICASE DHX35-RELATED"/>
    <property type="match status" value="1"/>
</dbReference>
<dbReference type="CDD" id="cd18791">
    <property type="entry name" value="SF2_C_RHA"/>
    <property type="match status" value="1"/>
</dbReference>
<accession>A0A9N9BY74</accession>
<dbReference type="InterPro" id="IPR048333">
    <property type="entry name" value="HA2_WH"/>
</dbReference>
<dbReference type="FunFam" id="3.40.50.300:FF:000767">
    <property type="entry name" value="Putative ATP-dependent RNA helicase DHX35"/>
    <property type="match status" value="1"/>
</dbReference>
<dbReference type="InterPro" id="IPR014001">
    <property type="entry name" value="Helicase_ATP-bd"/>
</dbReference>
<keyword evidence="4" id="KW-0378">Hydrolase</keyword>
<comment type="caution">
    <text evidence="10">The sequence shown here is derived from an EMBL/GenBank/DDBJ whole genome shotgun (WGS) entry which is preliminary data.</text>
</comment>
<dbReference type="SUPFAM" id="SSF52540">
    <property type="entry name" value="P-loop containing nucleoside triphosphate hydrolases"/>
    <property type="match status" value="1"/>
</dbReference>
<keyword evidence="5" id="KW-0347">Helicase</keyword>
<keyword evidence="11" id="KW-1185">Reference proteome</keyword>
<evidence type="ECO:0000313" key="10">
    <source>
        <dbReference type="EMBL" id="CAG8580878.1"/>
    </source>
</evidence>
<gene>
    <name evidence="10" type="ORF">AGERDE_LOCUS8114</name>
</gene>
<dbReference type="EMBL" id="CAJVPL010001639">
    <property type="protein sequence ID" value="CAG8580878.1"/>
    <property type="molecule type" value="Genomic_DNA"/>
</dbReference>
<dbReference type="GO" id="GO:0016787">
    <property type="term" value="F:hydrolase activity"/>
    <property type="evidence" value="ECO:0007669"/>
    <property type="project" value="UniProtKB-KW"/>
</dbReference>
<dbReference type="SMART" id="SM00487">
    <property type="entry name" value="DEXDc"/>
    <property type="match status" value="1"/>
</dbReference>
<dbReference type="FunFam" id="3.40.50.300:FF:000578">
    <property type="entry name" value="probable ATP-dependent RNA helicase DHX35"/>
    <property type="match status" value="1"/>
</dbReference>
<dbReference type="PROSITE" id="PS51194">
    <property type="entry name" value="HELICASE_CTER"/>
    <property type="match status" value="1"/>
</dbReference>
<protein>
    <recommendedName>
        <fullName evidence="2">RNA helicase</fullName>
        <ecNumber evidence="2">3.6.4.13</ecNumber>
    </recommendedName>
</protein>
<dbReference type="Gene3D" id="1.20.120.1080">
    <property type="match status" value="1"/>
</dbReference>
<comment type="catalytic activity">
    <reaction evidence="7">
        <text>ATP + H2O = ADP + phosphate + H(+)</text>
        <dbReference type="Rhea" id="RHEA:13065"/>
        <dbReference type="ChEBI" id="CHEBI:15377"/>
        <dbReference type="ChEBI" id="CHEBI:15378"/>
        <dbReference type="ChEBI" id="CHEBI:30616"/>
        <dbReference type="ChEBI" id="CHEBI:43474"/>
        <dbReference type="ChEBI" id="CHEBI:456216"/>
        <dbReference type="EC" id="3.6.4.13"/>
    </reaction>
</comment>
<evidence type="ECO:0000256" key="5">
    <source>
        <dbReference type="ARBA" id="ARBA00022806"/>
    </source>
</evidence>
<feature type="domain" description="Helicase ATP-binding" evidence="8">
    <location>
        <begin position="57"/>
        <end position="222"/>
    </location>
</feature>
<dbReference type="Pfam" id="PF00271">
    <property type="entry name" value="Helicase_C"/>
    <property type="match status" value="1"/>
</dbReference>
<dbReference type="InterPro" id="IPR007502">
    <property type="entry name" value="Helicase-assoc_dom"/>
</dbReference>
<dbReference type="Pfam" id="PF04408">
    <property type="entry name" value="WHD_HA2"/>
    <property type="match status" value="1"/>
</dbReference>
<dbReference type="EC" id="3.6.4.13" evidence="2"/>
<dbReference type="PROSITE" id="PS00690">
    <property type="entry name" value="DEAH_ATP_HELICASE"/>
    <property type="match status" value="1"/>
</dbReference>
<evidence type="ECO:0000256" key="1">
    <source>
        <dbReference type="ARBA" id="ARBA00008792"/>
    </source>
</evidence>
<sequence length="683" mass="77248">MAFWKPGATAPGVSLDRETEKETGENFITFVNPSVSTFSIQQQRQRLPIFKSRDHVLYLVEKYQTTIIVGQTGCGKTTQIPQYLHEAGWTSGGRVVACTQPRRVAATTVAQRVAEEMNVQLGEEVGYSIRFEDCSDPHKTRIKYMTDGMLFRETLIDPLLSQYSVIMIDEAHERSLYTDILVGLLKKIKKKRPELRIIISSATLDAEAFYEFYNTNTINDKSKDDASIISLEGRMFPVDIHYLEDPCSDYVEKAIQTVFDIHTKQPVGDILVFLTGRDEIEHAVQEITDRATTLPRSALKITPLPLYAGLTAEQQMLVFEPTPRSTRKVIIATTIAEASITIEGIVYVVDCGFVKIRAYNPKTGMESLTVTSISKASAQQRAGRAGRVRQGKVYRLYTEDSFYEFQDASVPEMQRSNLAPVVLQLKALGIDNVLRFDFMTSPPAELMIRALELLYSLKALDDYGRLTVPLGMQLAEFPVDSMLGKILIDSYKFNCAEEMLTIAAMISVQNVFVLSSSKVDESKRKFAVEEGDHITLLNVYNAFVTRGKKSGRWCHEHGLNFRTLQRAMSIRQQLTKYLKRFDVPLESCGNDTVKIRKCLVSGYFANAAKMMPDGSFRTIRDNVELHVHPSSVLFTRAVEWVIFHEVVETTKPFMRDLTVIDPAWLAELAPHFYEFKKSALPKH</sequence>
<proteinExistence type="inferred from homology"/>
<evidence type="ECO:0000256" key="4">
    <source>
        <dbReference type="ARBA" id="ARBA00022801"/>
    </source>
</evidence>
<evidence type="ECO:0000259" key="9">
    <source>
        <dbReference type="PROSITE" id="PS51194"/>
    </source>
</evidence>
<evidence type="ECO:0000256" key="6">
    <source>
        <dbReference type="ARBA" id="ARBA00022840"/>
    </source>
</evidence>
<dbReference type="Pfam" id="PF21010">
    <property type="entry name" value="HA2_C"/>
    <property type="match status" value="1"/>
</dbReference>
<dbReference type="GO" id="GO:0005524">
    <property type="term" value="F:ATP binding"/>
    <property type="evidence" value="ECO:0007669"/>
    <property type="project" value="UniProtKB-KW"/>
</dbReference>
<evidence type="ECO:0000256" key="2">
    <source>
        <dbReference type="ARBA" id="ARBA00012552"/>
    </source>
</evidence>
<dbReference type="InterPro" id="IPR027417">
    <property type="entry name" value="P-loop_NTPase"/>
</dbReference>
<name>A0A9N9BY74_9GLOM</name>
<keyword evidence="3" id="KW-0547">Nucleotide-binding</keyword>
<evidence type="ECO:0000259" key="8">
    <source>
        <dbReference type="PROSITE" id="PS51192"/>
    </source>
</evidence>
<evidence type="ECO:0000313" key="11">
    <source>
        <dbReference type="Proteomes" id="UP000789831"/>
    </source>
</evidence>
<dbReference type="SMART" id="SM00490">
    <property type="entry name" value="HELICc"/>
    <property type="match status" value="1"/>
</dbReference>
<dbReference type="GO" id="GO:0003723">
    <property type="term" value="F:RNA binding"/>
    <property type="evidence" value="ECO:0007669"/>
    <property type="project" value="TreeGrafter"/>
</dbReference>
<dbReference type="InterPro" id="IPR011545">
    <property type="entry name" value="DEAD/DEAH_box_helicase_dom"/>
</dbReference>
<organism evidence="10 11">
    <name type="scientific">Ambispora gerdemannii</name>
    <dbReference type="NCBI Taxonomy" id="144530"/>
    <lineage>
        <taxon>Eukaryota</taxon>
        <taxon>Fungi</taxon>
        <taxon>Fungi incertae sedis</taxon>
        <taxon>Mucoromycota</taxon>
        <taxon>Glomeromycotina</taxon>
        <taxon>Glomeromycetes</taxon>
        <taxon>Archaeosporales</taxon>
        <taxon>Ambisporaceae</taxon>
        <taxon>Ambispora</taxon>
    </lineage>
</organism>
<feature type="domain" description="Helicase C-terminal" evidence="9">
    <location>
        <begin position="254"/>
        <end position="429"/>
    </location>
</feature>
<dbReference type="Pfam" id="PF00270">
    <property type="entry name" value="DEAD"/>
    <property type="match status" value="1"/>
</dbReference>
<dbReference type="GO" id="GO:0071013">
    <property type="term" value="C:catalytic step 2 spliceosome"/>
    <property type="evidence" value="ECO:0007669"/>
    <property type="project" value="TreeGrafter"/>
</dbReference>
<dbReference type="PANTHER" id="PTHR18934">
    <property type="entry name" value="ATP-DEPENDENT RNA HELICASE"/>
    <property type="match status" value="1"/>
</dbReference>
<dbReference type="InterPro" id="IPR001650">
    <property type="entry name" value="Helicase_C-like"/>
</dbReference>
<dbReference type="SMART" id="SM00847">
    <property type="entry name" value="HA2"/>
    <property type="match status" value="1"/>
</dbReference>